<comment type="caution">
    <text evidence="2">The sequence shown here is derived from an EMBL/GenBank/DDBJ whole genome shotgun (WGS) entry which is preliminary data.</text>
</comment>
<name>A0A9P6MC71_9FUNG</name>
<evidence type="ECO:0000256" key="1">
    <source>
        <dbReference type="SAM" id="MobiDB-lite"/>
    </source>
</evidence>
<protein>
    <submittedName>
        <fullName evidence="2">Uncharacterized protein</fullName>
    </submittedName>
</protein>
<feature type="non-terminal residue" evidence="2">
    <location>
        <position position="190"/>
    </location>
</feature>
<accession>A0A9P6MC71</accession>
<dbReference type="AlphaFoldDB" id="A0A9P6MC71"/>
<evidence type="ECO:0000313" key="3">
    <source>
        <dbReference type="Proteomes" id="UP000749646"/>
    </source>
</evidence>
<feature type="non-terminal residue" evidence="2">
    <location>
        <position position="1"/>
    </location>
</feature>
<proteinExistence type="predicted"/>
<organism evidence="2 3">
    <name type="scientific">Modicella reniformis</name>
    <dbReference type="NCBI Taxonomy" id="1440133"/>
    <lineage>
        <taxon>Eukaryota</taxon>
        <taxon>Fungi</taxon>
        <taxon>Fungi incertae sedis</taxon>
        <taxon>Mucoromycota</taxon>
        <taxon>Mortierellomycotina</taxon>
        <taxon>Mortierellomycetes</taxon>
        <taxon>Mortierellales</taxon>
        <taxon>Mortierellaceae</taxon>
        <taxon>Modicella</taxon>
    </lineage>
</organism>
<feature type="compositionally biased region" description="Acidic residues" evidence="1">
    <location>
        <begin position="143"/>
        <end position="156"/>
    </location>
</feature>
<reference evidence="2" key="1">
    <citation type="journal article" date="2020" name="Fungal Divers.">
        <title>Resolving the Mortierellaceae phylogeny through synthesis of multi-gene phylogenetics and phylogenomics.</title>
        <authorList>
            <person name="Vandepol N."/>
            <person name="Liber J."/>
            <person name="Desiro A."/>
            <person name="Na H."/>
            <person name="Kennedy M."/>
            <person name="Barry K."/>
            <person name="Grigoriev I.V."/>
            <person name="Miller A.N."/>
            <person name="O'Donnell K."/>
            <person name="Stajich J.E."/>
            <person name="Bonito G."/>
        </authorList>
    </citation>
    <scope>NUCLEOTIDE SEQUENCE</scope>
    <source>
        <strain evidence="2">MES-2147</strain>
    </source>
</reference>
<gene>
    <name evidence="2" type="ORF">BGZ65_000973</name>
</gene>
<keyword evidence="3" id="KW-1185">Reference proteome</keyword>
<dbReference type="EMBL" id="JAAAHW010002938">
    <property type="protein sequence ID" value="KAF9990541.1"/>
    <property type="molecule type" value="Genomic_DNA"/>
</dbReference>
<sequence>QTAEEGVLVIPCQYPVCTPLGVGTAEEQQEGAMAWFDFQREQDAAEDAVRAIEKNPSVGVQTGLTDFERDRATSLASVLDGASFLLKMIDALKSNGEFMSFFTPATKDTVLLSGALIPSDDEGDMDYCTDSEANLSSIGSTLGDDDGSQENTDEMDQGEFHDVLMRAAQVLPAEYEDLKAQLESIADSQL</sequence>
<dbReference type="Proteomes" id="UP000749646">
    <property type="component" value="Unassembled WGS sequence"/>
</dbReference>
<evidence type="ECO:0000313" key="2">
    <source>
        <dbReference type="EMBL" id="KAF9990541.1"/>
    </source>
</evidence>
<feature type="region of interest" description="Disordered" evidence="1">
    <location>
        <begin position="136"/>
        <end position="156"/>
    </location>
</feature>